<dbReference type="VEuPathDB" id="TrichDB:TVAG_360030"/>
<proteinExistence type="predicted"/>
<dbReference type="SMR" id="A2DTC2"/>
<keyword evidence="1" id="KW-1133">Transmembrane helix</keyword>
<gene>
    <name evidence="2" type="ORF">TVAG_360030</name>
</gene>
<keyword evidence="3" id="KW-1185">Reference proteome</keyword>
<evidence type="ECO:0000313" key="3">
    <source>
        <dbReference type="Proteomes" id="UP000001542"/>
    </source>
</evidence>
<dbReference type="RefSeq" id="XP_001328617.1">
    <property type="nucleotide sequence ID" value="XM_001328582.1"/>
</dbReference>
<reference evidence="2" key="2">
    <citation type="journal article" date="2007" name="Science">
        <title>Draft genome sequence of the sexually transmitted pathogen Trichomonas vaginalis.</title>
        <authorList>
            <person name="Carlton J.M."/>
            <person name="Hirt R.P."/>
            <person name="Silva J.C."/>
            <person name="Delcher A.L."/>
            <person name="Schatz M."/>
            <person name="Zhao Q."/>
            <person name="Wortman J.R."/>
            <person name="Bidwell S.L."/>
            <person name="Alsmark U.C.M."/>
            <person name="Besteiro S."/>
            <person name="Sicheritz-Ponten T."/>
            <person name="Noel C.J."/>
            <person name="Dacks J.B."/>
            <person name="Foster P.G."/>
            <person name="Simillion C."/>
            <person name="Van de Peer Y."/>
            <person name="Miranda-Saavedra D."/>
            <person name="Barton G.J."/>
            <person name="Westrop G.D."/>
            <person name="Mueller S."/>
            <person name="Dessi D."/>
            <person name="Fiori P.L."/>
            <person name="Ren Q."/>
            <person name="Paulsen I."/>
            <person name="Zhang H."/>
            <person name="Bastida-Corcuera F.D."/>
            <person name="Simoes-Barbosa A."/>
            <person name="Brown M.T."/>
            <person name="Hayes R.D."/>
            <person name="Mukherjee M."/>
            <person name="Okumura C.Y."/>
            <person name="Schneider R."/>
            <person name="Smith A.J."/>
            <person name="Vanacova S."/>
            <person name="Villalvazo M."/>
            <person name="Haas B.J."/>
            <person name="Pertea M."/>
            <person name="Feldblyum T.V."/>
            <person name="Utterback T.R."/>
            <person name="Shu C.L."/>
            <person name="Osoegawa K."/>
            <person name="de Jong P.J."/>
            <person name="Hrdy I."/>
            <person name="Horvathova L."/>
            <person name="Zubacova Z."/>
            <person name="Dolezal P."/>
            <person name="Malik S.B."/>
            <person name="Logsdon J.M. Jr."/>
            <person name="Henze K."/>
            <person name="Gupta A."/>
            <person name="Wang C.C."/>
            <person name="Dunne R.L."/>
            <person name="Upcroft J.A."/>
            <person name="Upcroft P."/>
            <person name="White O."/>
            <person name="Salzberg S.L."/>
            <person name="Tang P."/>
            <person name="Chiu C.-H."/>
            <person name="Lee Y.-S."/>
            <person name="Embley T.M."/>
            <person name="Coombs G.H."/>
            <person name="Mottram J.C."/>
            <person name="Tachezy J."/>
            <person name="Fraser-Liggett C.M."/>
            <person name="Johnson P.J."/>
        </authorList>
    </citation>
    <scope>NUCLEOTIDE SEQUENCE [LARGE SCALE GENOMIC DNA]</scope>
    <source>
        <strain evidence="2">G3</strain>
    </source>
</reference>
<keyword evidence="1" id="KW-0472">Membrane</keyword>
<dbReference type="EMBL" id="DS113243">
    <property type="protein sequence ID" value="EAY16394.1"/>
    <property type="molecule type" value="Genomic_DNA"/>
</dbReference>
<sequence length="204" mass="23342">MEIEYLAITRNNIILAQSASGDGDFDIAINEILISKDLSNERMRVDKLGYRFFILHNKKELNVIAACDVDAQADQAFRILESIQKTVLTSYANKWEVSSSFDLQSDFEPQLRNTILAHSKTLQIQPTEIDDSDQILANLGKSIESDHKNAQNENTFTEVSEAHNSPSYTRLKLKLFVSKYRWIFLSIIILFILLIILIIMFITP</sequence>
<dbReference type="KEGG" id="tva:4774403"/>
<feature type="transmembrane region" description="Helical" evidence="1">
    <location>
        <begin position="182"/>
        <end position="202"/>
    </location>
</feature>
<accession>A2DTC2</accession>
<protein>
    <recommendedName>
        <fullName evidence="4">Longin domain-containing protein</fullName>
    </recommendedName>
</protein>
<dbReference type="AlphaFoldDB" id="A2DTC2"/>
<name>A2DTC2_TRIV3</name>
<dbReference type="VEuPathDB" id="TrichDB:TVAGG3_0967930"/>
<evidence type="ECO:0000256" key="1">
    <source>
        <dbReference type="SAM" id="Phobius"/>
    </source>
</evidence>
<evidence type="ECO:0000313" key="2">
    <source>
        <dbReference type="EMBL" id="EAY16394.1"/>
    </source>
</evidence>
<keyword evidence="1" id="KW-0812">Transmembrane</keyword>
<dbReference type="InParanoid" id="A2DTC2"/>
<dbReference type="Proteomes" id="UP000001542">
    <property type="component" value="Unassembled WGS sequence"/>
</dbReference>
<organism evidence="2 3">
    <name type="scientific">Trichomonas vaginalis (strain ATCC PRA-98 / G3)</name>
    <dbReference type="NCBI Taxonomy" id="412133"/>
    <lineage>
        <taxon>Eukaryota</taxon>
        <taxon>Metamonada</taxon>
        <taxon>Parabasalia</taxon>
        <taxon>Trichomonadida</taxon>
        <taxon>Trichomonadidae</taxon>
        <taxon>Trichomonas</taxon>
    </lineage>
</organism>
<reference evidence="2" key="1">
    <citation type="submission" date="2006-10" db="EMBL/GenBank/DDBJ databases">
        <authorList>
            <person name="Amadeo P."/>
            <person name="Zhao Q."/>
            <person name="Wortman J."/>
            <person name="Fraser-Liggett C."/>
            <person name="Carlton J."/>
        </authorList>
    </citation>
    <scope>NUCLEOTIDE SEQUENCE</scope>
    <source>
        <strain evidence="2">G3</strain>
    </source>
</reference>
<evidence type="ECO:0008006" key="4">
    <source>
        <dbReference type="Google" id="ProtNLM"/>
    </source>
</evidence>
<dbReference type="Gene3D" id="3.30.450.50">
    <property type="entry name" value="Longin domain"/>
    <property type="match status" value="1"/>
</dbReference>